<feature type="region of interest" description="Disordered" evidence="1">
    <location>
        <begin position="53"/>
        <end position="76"/>
    </location>
</feature>
<feature type="compositionally biased region" description="Pro residues" evidence="1">
    <location>
        <begin position="59"/>
        <end position="76"/>
    </location>
</feature>
<sequence>MGMFLTGTQLPSVAGFELQTRLALGGQGGPLRSGKGALQRQNRVLLVCPSSMGPLSPLGSPPRVPGPGYSHPPSPI</sequence>
<protein>
    <submittedName>
        <fullName evidence="2">Uncharacterized protein</fullName>
    </submittedName>
</protein>
<proteinExistence type="predicted"/>
<name>A0AAV6Z3R9_ENGPU</name>
<evidence type="ECO:0000256" key="1">
    <source>
        <dbReference type="SAM" id="MobiDB-lite"/>
    </source>
</evidence>
<reference evidence="2" key="1">
    <citation type="thesis" date="2020" institute="ProQuest LLC" country="789 East Eisenhower Parkway, Ann Arbor, MI, USA">
        <title>Comparative Genomics and Chromosome Evolution.</title>
        <authorList>
            <person name="Mudd A.B."/>
        </authorList>
    </citation>
    <scope>NUCLEOTIDE SEQUENCE</scope>
    <source>
        <strain evidence="2">237g6f4</strain>
        <tissue evidence="2">Blood</tissue>
    </source>
</reference>
<evidence type="ECO:0000313" key="2">
    <source>
        <dbReference type="EMBL" id="KAG8541982.1"/>
    </source>
</evidence>
<dbReference type="Proteomes" id="UP000824782">
    <property type="component" value="Unassembled WGS sequence"/>
</dbReference>
<evidence type="ECO:0000313" key="3">
    <source>
        <dbReference type="Proteomes" id="UP000824782"/>
    </source>
</evidence>
<comment type="caution">
    <text evidence="2">The sequence shown here is derived from an EMBL/GenBank/DDBJ whole genome shotgun (WGS) entry which is preliminary data.</text>
</comment>
<accession>A0AAV6Z3R9</accession>
<dbReference type="AlphaFoldDB" id="A0AAV6Z3R9"/>
<dbReference type="EMBL" id="WNYA01005985">
    <property type="protein sequence ID" value="KAG8541982.1"/>
    <property type="molecule type" value="Genomic_DNA"/>
</dbReference>
<gene>
    <name evidence="2" type="ORF">GDO81_027743</name>
</gene>
<organism evidence="2 3">
    <name type="scientific">Engystomops pustulosus</name>
    <name type="common">Tungara frog</name>
    <name type="synonym">Physalaemus pustulosus</name>
    <dbReference type="NCBI Taxonomy" id="76066"/>
    <lineage>
        <taxon>Eukaryota</taxon>
        <taxon>Metazoa</taxon>
        <taxon>Chordata</taxon>
        <taxon>Craniata</taxon>
        <taxon>Vertebrata</taxon>
        <taxon>Euteleostomi</taxon>
        <taxon>Amphibia</taxon>
        <taxon>Batrachia</taxon>
        <taxon>Anura</taxon>
        <taxon>Neobatrachia</taxon>
        <taxon>Hyloidea</taxon>
        <taxon>Leptodactylidae</taxon>
        <taxon>Leiuperinae</taxon>
        <taxon>Engystomops</taxon>
    </lineage>
</organism>
<keyword evidence="3" id="KW-1185">Reference proteome</keyword>